<keyword evidence="3" id="KW-1185">Reference proteome</keyword>
<feature type="compositionally biased region" description="Basic and acidic residues" evidence="1">
    <location>
        <begin position="329"/>
        <end position="347"/>
    </location>
</feature>
<sequence>TPRMDSRQSGRAGGSGPQSARGRLDRPDSRGIQEMSIHEMESVLVDKPRKKPPAVVGGPPNSARELLEENKVLGELKAQQKAGRRQYEKDFVQRLLEEDRMVMEGNKAKEQSKKHAKVQLAQQYKDRIVLNQETKVTTEQNEKHLQQGLGYFPFDEGEQIVKNRDMKKDRMRAEMQEQMQKQKTDRPVRKDGLRRDINAEVQYPLSLSRPPPAKGGGLLSSADDSLELADNEKMLLVDEPPSFMNKHPLFLTKSKEHMSRRLYDEHVRRTLEDKVEQTKAELLALSMKKQTEAQQVEDGLMVGDALRYDSSASKADERRRHAQFLKEQIHEREKRAKQEKAERRRETNGYWGPENKPATHADTHRSHCSDLIKQMEVDQSRRLSDRSDCLRQERRLIDNCRTQMENDRQDDQIKQAQHREVLVTTWKSQQKIKEVMKTIDGI</sequence>
<dbReference type="OrthoDB" id="423147at2759"/>
<evidence type="ECO:0000313" key="3">
    <source>
        <dbReference type="Proteomes" id="UP000654075"/>
    </source>
</evidence>
<comment type="caution">
    <text evidence="2">The sequence shown here is derived from an EMBL/GenBank/DDBJ whole genome shotgun (WGS) entry which is preliminary data.</text>
</comment>
<evidence type="ECO:0000256" key="1">
    <source>
        <dbReference type="SAM" id="MobiDB-lite"/>
    </source>
</evidence>
<organism evidence="2 3">
    <name type="scientific">Polarella glacialis</name>
    <name type="common">Dinoflagellate</name>
    <dbReference type="NCBI Taxonomy" id="89957"/>
    <lineage>
        <taxon>Eukaryota</taxon>
        <taxon>Sar</taxon>
        <taxon>Alveolata</taxon>
        <taxon>Dinophyceae</taxon>
        <taxon>Suessiales</taxon>
        <taxon>Suessiaceae</taxon>
        <taxon>Polarella</taxon>
    </lineage>
</organism>
<accession>A0A813DMI6</accession>
<dbReference type="OMA" id="QMENDRQ"/>
<dbReference type="AlphaFoldDB" id="A0A813DMI6"/>
<feature type="region of interest" description="Disordered" evidence="1">
    <location>
        <begin position="329"/>
        <end position="365"/>
    </location>
</feature>
<feature type="compositionally biased region" description="Basic and acidic residues" evidence="1">
    <location>
        <begin position="22"/>
        <end position="34"/>
    </location>
</feature>
<reference evidence="2" key="1">
    <citation type="submission" date="2021-02" db="EMBL/GenBank/DDBJ databases">
        <authorList>
            <person name="Dougan E. K."/>
            <person name="Rhodes N."/>
            <person name="Thang M."/>
            <person name="Chan C."/>
        </authorList>
    </citation>
    <scope>NUCLEOTIDE SEQUENCE</scope>
</reference>
<evidence type="ECO:0000313" key="2">
    <source>
        <dbReference type="EMBL" id="CAE8587335.1"/>
    </source>
</evidence>
<dbReference type="Proteomes" id="UP000654075">
    <property type="component" value="Unassembled WGS sequence"/>
</dbReference>
<protein>
    <submittedName>
        <fullName evidence="2">Uncharacterized protein</fullName>
    </submittedName>
</protein>
<feature type="non-terminal residue" evidence="2">
    <location>
        <position position="442"/>
    </location>
</feature>
<feature type="region of interest" description="Disordered" evidence="1">
    <location>
        <begin position="172"/>
        <end position="195"/>
    </location>
</feature>
<gene>
    <name evidence="2" type="ORF">PGLA1383_LOCUS6174</name>
</gene>
<feature type="region of interest" description="Disordered" evidence="1">
    <location>
        <begin position="1"/>
        <end position="34"/>
    </location>
</feature>
<dbReference type="EMBL" id="CAJNNV010002530">
    <property type="protein sequence ID" value="CAE8587335.1"/>
    <property type="molecule type" value="Genomic_DNA"/>
</dbReference>
<name>A0A813DMI6_POLGL</name>
<proteinExistence type="predicted"/>